<evidence type="ECO:0000313" key="3">
    <source>
        <dbReference type="EMBL" id="SMP10161.1"/>
    </source>
</evidence>
<dbReference type="Proteomes" id="UP001157961">
    <property type="component" value="Unassembled WGS sequence"/>
</dbReference>
<evidence type="ECO:0000313" key="4">
    <source>
        <dbReference type="Proteomes" id="UP001157961"/>
    </source>
</evidence>
<evidence type="ECO:0000256" key="2">
    <source>
        <dbReference type="SAM" id="SignalP"/>
    </source>
</evidence>
<gene>
    <name evidence="3" type="ORF">SAMN06265373_102105</name>
</gene>
<comment type="caution">
    <text evidence="3">The sequence shown here is derived from an EMBL/GenBank/DDBJ whole genome shotgun (WGS) entry which is preliminary data.</text>
</comment>
<keyword evidence="2" id="KW-0732">Signal</keyword>
<evidence type="ECO:0000256" key="1">
    <source>
        <dbReference type="SAM" id="Phobius"/>
    </source>
</evidence>
<feature type="transmembrane region" description="Helical" evidence="1">
    <location>
        <begin position="203"/>
        <end position="221"/>
    </location>
</feature>
<feature type="transmembrane region" description="Helical" evidence="1">
    <location>
        <begin position="309"/>
        <end position="334"/>
    </location>
</feature>
<feature type="transmembrane region" description="Helical" evidence="1">
    <location>
        <begin position="90"/>
        <end position="111"/>
    </location>
</feature>
<feature type="transmembrane region" description="Helical" evidence="1">
    <location>
        <begin position="450"/>
        <end position="472"/>
    </location>
</feature>
<dbReference type="EMBL" id="FXTY01000002">
    <property type="protein sequence ID" value="SMP10161.1"/>
    <property type="molecule type" value="Genomic_DNA"/>
</dbReference>
<accession>A0ABY1NI13</accession>
<feature type="transmembrane region" description="Helical" evidence="1">
    <location>
        <begin position="415"/>
        <end position="438"/>
    </location>
</feature>
<keyword evidence="4" id="KW-1185">Reference proteome</keyword>
<feature type="transmembrane region" description="Helical" evidence="1">
    <location>
        <begin position="51"/>
        <end position="69"/>
    </location>
</feature>
<organism evidence="3 4">
    <name type="scientific">Shimia sagamensis</name>
    <dbReference type="NCBI Taxonomy" id="1566352"/>
    <lineage>
        <taxon>Bacteria</taxon>
        <taxon>Pseudomonadati</taxon>
        <taxon>Pseudomonadota</taxon>
        <taxon>Alphaproteobacteria</taxon>
        <taxon>Rhodobacterales</taxon>
        <taxon>Roseobacteraceae</taxon>
    </lineage>
</organism>
<feature type="transmembrane region" description="Helical" evidence="1">
    <location>
        <begin position="174"/>
        <end position="191"/>
    </location>
</feature>
<protein>
    <submittedName>
        <fullName evidence="3">Uncharacterized protein</fullName>
    </submittedName>
</protein>
<feature type="transmembrane region" description="Helical" evidence="1">
    <location>
        <begin position="123"/>
        <end position="141"/>
    </location>
</feature>
<keyword evidence="1" id="KW-0812">Transmembrane</keyword>
<feature type="signal peptide" evidence="2">
    <location>
        <begin position="1"/>
        <end position="35"/>
    </location>
</feature>
<feature type="transmembrane region" description="Helical" evidence="1">
    <location>
        <begin position="346"/>
        <end position="367"/>
    </location>
</feature>
<feature type="chain" id="PRO_5045503006" evidence="2">
    <location>
        <begin position="36"/>
        <end position="477"/>
    </location>
</feature>
<keyword evidence="1" id="KW-0472">Membrane</keyword>
<keyword evidence="1" id="KW-1133">Transmembrane helix</keyword>
<proteinExistence type="predicted"/>
<name>A0ABY1NI13_9RHOB</name>
<reference evidence="3 4" key="1">
    <citation type="submission" date="2017-05" db="EMBL/GenBank/DDBJ databases">
        <authorList>
            <person name="Varghese N."/>
            <person name="Submissions S."/>
        </authorList>
    </citation>
    <scope>NUCLEOTIDE SEQUENCE [LARGE SCALE GENOMIC DNA]</scope>
    <source>
        <strain evidence="3 4">DSM 29734</strain>
    </source>
</reference>
<sequence length="477" mass="52505">MITTMSHSHHTFKHRFFAVASVFAGVTMVSGQAQAHTSEGGFVLLLPTDIYIASGVLAVALTVAMLALVPDTVVGDLFRPVTLWRRHGWVLPKITSLLSSMFLFWLIYIGLEGPRDPLANPMPLVIWTVWWVGLVFLQGLLGDLWRWINPWSGLIWLLRAILGQQPLFRFPRQFGHVLGVFSFLAFVAFLLADTAPSDPARLARAVAIYWGIHFTGIVLFGPRWERRAEGIGMVMRLYAQLAPFGRVSQRNAAGLWGWQILHGRVMPFGMALLSLLVLASGSFDGVNETFWWLAQLGLNPLEFPGRSAVVWQTLGGVAVSNVLLVAVFTGTLWLGLRIGRIKEVGLGRAFCLFAPTVLPIALGYHFAHYFSSFLVEAQYALIAATDPWATGQDFLGLGQVYVTTGFFNSQDSVRVLWLCQAGGVVIGHIVAVLLAHAVAVQHFGSGRAALLSQVPIAIFMICYTFFGLWLLASPRGF</sequence>
<feature type="transmembrane region" description="Helical" evidence="1">
    <location>
        <begin position="265"/>
        <end position="283"/>
    </location>
</feature>